<keyword evidence="8" id="KW-1185">Reference proteome</keyword>
<dbReference type="EMBL" id="DF836579">
    <property type="protein sequence ID" value="GAN09773.1"/>
    <property type="molecule type" value="Genomic_DNA"/>
</dbReference>
<comment type="subcellular location">
    <subcellularLocation>
        <location evidence="1">Mitochondrion inner membrane</location>
    </subcellularLocation>
</comment>
<dbReference type="SUPFAM" id="SSF81411">
    <property type="entry name" value="Mitochondrial cytochrome c oxidase subunit VIa"/>
    <property type="match status" value="1"/>
</dbReference>
<dbReference type="InterPro" id="IPR036418">
    <property type="entry name" value="Cyt_c_oxidase_su6a_sf"/>
</dbReference>
<dbReference type="Proteomes" id="UP000053815">
    <property type="component" value="Unassembled WGS sequence"/>
</dbReference>
<dbReference type="GO" id="GO:0030234">
    <property type="term" value="F:enzyme regulator activity"/>
    <property type="evidence" value="ECO:0007669"/>
    <property type="project" value="TreeGrafter"/>
</dbReference>
<evidence type="ECO:0000256" key="4">
    <source>
        <dbReference type="ARBA" id="ARBA00023128"/>
    </source>
</evidence>
<keyword evidence="4" id="KW-0496">Mitochondrion</keyword>
<proteinExistence type="inferred from homology"/>
<dbReference type="Gene3D" id="4.10.95.10">
    <property type="entry name" value="Cytochrome c oxidase, subunit VIa"/>
    <property type="match status" value="1"/>
</dbReference>
<protein>
    <submittedName>
        <fullName evidence="7">Cytochrome C oxidase subunit</fullName>
    </submittedName>
</protein>
<keyword evidence="3" id="KW-0809">Transit peptide</keyword>
<dbReference type="InterPro" id="IPR001349">
    <property type="entry name" value="Cyt_c_oxidase_su6a"/>
</dbReference>
<dbReference type="STRING" id="91626.A0A0C9N5E1"/>
<dbReference type="AlphaFoldDB" id="A0A0C9N5E1"/>
<dbReference type="OrthoDB" id="5947505at2759"/>
<dbReference type="PANTHER" id="PTHR11504">
    <property type="entry name" value="CYTOCHROME C OXIDASE POLYPEPTIDE VIA"/>
    <property type="match status" value="1"/>
</dbReference>
<dbReference type="GO" id="GO:0005743">
    <property type="term" value="C:mitochondrial inner membrane"/>
    <property type="evidence" value="ECO:0007669"/>
    <property type="project" value="UniProtKB-SubCell"/>
</dbReference>
<dbReference type="PANTHER" id="PTHR11504:SF0">
    <property type="entry name" value="CYTOCHROME C OXIDASE SUBUNIT"/>
    <property type="match status" value="1"/>
</dbReference>
<dbReference type="GO" id="GO:0006123">
    <property type="term" value="P:mitochondrial electron transport, cytochrome c to oxygen"/>
    <property type="evidence" value="ECO:0007669"/>
    <property type="project" value="TreeGrafter"/>
</dbReference>
<dbReference type="Pfam" id="PF02046">
    <property type="entry name" value="COX6A"/>
    <property type="match status" value="1"/>
</dbReference>
<comment type="similarity">
    <text evidence="6">Belongs to the cytochrome c oxidase subunit 6A family.</text>
</comment>
<gene>
    <name evidence="7" type="ORF">MAM1_0290c09305</name>
</gene>
<organism evidence="7">
    <name type="scientific">Mucor ambiguus</name>
    <dbReference type="NCBI Taxonomy" id="91626"/>
    <lineage>
        <taxon>Eukaryota</taxon>
        <taxon>Fungi</taxon>
        <taxon>Fungi incertae sedis</taxon>
        <taxon>Mucoromycota</taxon>
        <taxon>Mucoromycotina</taxon>
        <taxon>Mucoromycetes</taxon>
        <taxon>Mucorales</taxon>
        <taxon>Mucorineae</taxon>
        <taxon>Mucoraceae</taxon>
        <taxon>Mucor</taxon>
    </lineage>
</organism>
<evidence type="ECO:0000256" key="3">
    <source>
        <dbReference type="ARBA" id="ARBA00022946"/>
    </source>
</evidence>
<evidence type="ECO:0000256" key="1">
    <source>
        <dbReference type="ARBA" id="ARBA00004273"/>
    </source>
</evidence>
<evidence type="ECO:0000313" key="8">
    <source>
        <dbReference type="Proteomes" id="UP000053815"/>
    </source>
</evidence>
<reference evidence="7" key="1">
    <citation type="submission" date="2014-09" db="EMBL/GenBank/DDBJ databases">
        <title>Draft genome sequence of an oleaginous Mucoromycotina fungus Mucor ambiguus NBRC6742.</title>
        <authorList>
            <person name="Takeda I."/>
            <person name="Yamane N."/>
            <person name="Morita T."/>
            <person name="Tamano K."/>
            <person name="Machida M."/>
            <person name="Baker S."/>
            <person name="Koike H."/>
        </authorList>
    </citation>
    <scope>NUCLEOTIDE SEQUENCE</scope>
    <source>
        <strain evidence="7">NBRC 6742</strain>
    </source>
</reference>
<evidence type="ECO:0000256" key="6">
    <source>
        <dbReference type="RuleBase" id="RU004396"/>
    </source>
</evidence>
<keyword evidence="5" id="KW-0472">Membrane</keyword>
<evidence type="ECO:0000256" key="2">
    <source>
        <dbReference type="ARBA" id="ARBA00022792"/>
    </source>
</evidence>
<evidence type="ECO:0000313" key="7">
    <source>
        <dbReference type="EMBL" id="GAN09773.1"/>
    </source>
</evidence>
<keyword evidence="2" id="KW-0999">Mitochondrion inner membrane</keyword>
<name>A0A0C9N5E1_9FUNG</name>
<evidence type="ECO:0000256" key="5">
    <source>
        <dbReference type="ARBA" id="ARBA00023136"/>
    </source>
</evidence>
<sequence length="119" mass="13856">MSVLRTATVIQTSHLKRLGARYQSQLAKTEFAVERQAVKVHAAESAETWKKICTYVCIPTLIAASYNAYNLFQKHQEHSKEHPKAWVKYPYINYRGRDFFWGKNSLFFNPEVNLDATEE</sequence>
<accession>A0A0C9N5E1</accession>